<feature type="transmembrane region" description="Helical" evidence="1">
    <location>
        <begin position="21"/>
        <end position="45"/>
    </location>
</feature>
<keyword evidence="1" id="KW-0472">Membrane</keyword>
<organism evidence="2 3">
    <name type="scientific">Leersia perrieri</name>
    <dbReference type="NCBI Taxonomy" id="77586"/>
    <lineage>
        <taxon>Eukaryota</taxon>
        <taxon>Viridiplantae</taxon>
        <taxon>Streptophyta</taxon>
        <taxon>Embryophyta</taxon>
        <taxon>Tracheophyta</taxon>
        <taxon>Spermatophyta</taxon>
        <taxon>Magnoliopsida</taxon>
        <taxon>Liliopsida</taxon>
        <taxon>Poales</taxon>
        <taxon>Poaceae</taxon>
        <taxon>BOP clade</taxon>
        <taxon>Oryzoideae</taxon>
        <taxon>Oryzeae</taxon>
        <taxon>Oryzinae</taxon>
        <taxon>Leersia</taxon>
    </lineage>
</organism>
<evidence type="ECO:0000256" key="1">
    <source>
        <dbReference type="SAM" id="Phobius"/>
    </source>
</evidence>
<sequence>MALLAAPQGQACHIGGAMTRCLLGFSTSFAAYLTDALIIVLLLIWDRLFDHSKAFTFFVIEVVEKSVSGLVALNSLGASYFLAWAKKDSVCIKKNTIVWRVM</sequence>
<dbReference type="EnsemblPlants" id="LPERR11G18310.1">
    <property type="protein sequence ID" value="LPERR11G18310.1"/>
    <property type="gene ID" value="LPERR11G18310"/>
</dbReference>
<dbReference type="HOGENOM" id="CLU_2281499_0_0_1"/>
<name>A0A0D9XUY9_9ORYZ</name>
<keyword evidence="1" id="KW-0812">Transmembrane</keyword>
<evidence type="ECO:0000313" key="2">
    <source>
        <dbReference type="EnsemblPlants" id="LPERR11G18310.1"/>
    </source>
</evidence>
<dbReference type="Gramene" id="LPERR11G18310.1">
    <property type="protein sequence ID" value="LPERR11G18310.1"/>
    <property type="gene ID" value="LPERR11G18310"/>
</dbReference>
<dbReference type="AlphaFoldDB" id="A0A0D9XUY9"/>
<reference evidence="3" key="2">
    <citation type="submission" date="2013-12" db="EMBL/GenBank/DDBJ databases">
        <authorList>
            <person name="Yu Y."/>
            <person name="Lee S."/>
            <person name="de Baynast K."/>
            <person name="Wissotski M."/>
            <person name="Liu L."/>
            <person name="Talag J."/>
            <person name="Goicoechea J."/>
            <person name="Angelova A."/>
            <person name="Jetty R."/>
            <person name="Kudrna D."/>
            <person name="Golser W."/>
            <person name="Rivera L."/>
            <person name="Zhang J."/>
            <person name="Wing R."/>
        </authorList>
    </citation>
    <scope>NUCLEOTIDE SEQUENCE</scope>
</reference>
<evidence type="ECO:0000313" key="3">
    <source>
        <dbReference type="Proteomes" id="UP000032180"/>
    </source>
</evidence>
<protein>
    <submittedName>
        <fullName evidence="2">Uncharacterized protein</fullName>
    </submittedName>
</protein>
<feature type="transmembrane region" description="Helical" evidence="1">
    <location>
        <begin position="65"/>
        <end position="85"/>
    </location>
</feature>
<keyword evidence="1" id="KW-1133">Transmembrane helix</keyword>
<dbReference type="Proteomes" id="UP000032180">
    <property type="component" value="Chromosome 11"/>
</dbReference>
<keyword evidence="3" id="KW-1185">Reference proteome</keyword>
<accession>A0A0D9XUY9</accession>
<proteinExistence type="predicted"/>
<reference evidence="2" key="3">
    <citation type="submission" date="2015-04" db="UniProtKB">
        <authorList>
            <consortium name="EnsemblPlants"/>
        </authorList>
    </citation>
    <scope>IDENTIFICATION</scope>
</reference>
<reference evidence="2 3" key="1">
    <citation type="submission" date="2012-08" db="EMBL/GenBank/DDBJ databases">
        <title>Oryza genome evolution.</title>
        <authorList>
            <person name="Wing R.A."/>
        </authorList>
    </citation>
    <scope>NUCLEOTIDE SEQUENCE</scope>
</reference>